<evidence type="ECO:0000313" key="2">
    <source>
        <dbReference type="EMBL" id="MFD0629733.1"/>
    </source>
</evidence>
<dbReference type="SUPFAM" id="SSF54593">
    <property type="entry name" value="Glyoxalase/Bleomycin resistance protein/Dihydroxybiphenyl dioxygenase"/>
    <property type="match status" value="2"/>
</dbReference>
<feature type="domain" description="VOC" evidence="1">
    <location>
        <begin position="13"/>
        <end position="124"/>
    </location>
</feature>
<dbReference type="InterPro" id="IPR037523">
    <property type="entry name" value="VOC_core"/>
</dbReference>
<dbReference type="PANTHER" id="PTHR33993">
    <property type="entry name" value="GLYOXALASE-RELATED"/>
    <property type="match status" value="1"/>
</dbReference>
<feature type="domain" description="VOC" evidence="1">
    <location>
        <begin position="136"/>
        <end position="257"/>
    </location>
</feature>
<evidence type="ECO:0000259" key="1">
    <source>
        <dbReference type="PROSITE" id="PS51819"/>
    </source>
</evidence>
<proteinExistence type="predicted"/>
<dbReference type="InterPro" id="IPR029068">
    <property type="entry name" value="Glyas_Bleomycin-R_OHBP_Dase"/>
</dbReference>
<dbReference type="Proteomes" id="UP001596915">
    <property type="component" value="Unassembled WGS sequence"/>
</dbReference>
<dbReference type="InterPro" id="IPR041581">
    <property type="entry name" value="Glyoxalase_6"/>
</dbReference>
<dbReference type="PANTHER" id="PTHR33993:SF10">
    <property type="entry name" value="CONSERVED PROTEIN"/>
    <property type="match status" value="1"/>
</dbReference>
<reference evidence="3" key="1">
    <citation type="journal article" date="2019" name="Int. J. Syst. Evol. Microbiol.">
        <title>The Global Catalogue of Microorganisms (GCM) 10K type strain sequencing project: providing services to taxonomists for standard genome sequencing and annotation.</title>
        <authorList>
            <consortium name="The Broad Institute Genomics Platform"/>
            <consortium name="The Broad Institute Genome Sequencing Center for Infectious Disease"/>
            <person name="Wu L."/>
            <person name="Ma J."/>
        </authorList>
    </citation>
    <scope>NUCLEOTIDE SEQUENCE [LARGE SCALE GENOMIC DNA]</scope>
    <source>
        <strain evidence="3">JCM 12607</strain>
    </source>
</reference>
<comment type="caution">
    <text evidence="2">The sequence shown here is derived from an EMBL/GenBank/DDBJ whole genome shotgun (WGS) entry which is preliminary data.</text>
</comment>
<organism evidence="2 3">
    <name type="scientific">Streptomyces sanglieri</name>
    <dbReference type="NCBI Taxonomy" id="193460"/>
    <lineage>
        <taxon>Bacteria</taxon>
        <taxon>Bacillati</taxon>
        <taxon>Actinomycetota</taxon>
        <taxon>Actinomycetes</taxon>
        <taxon>Kitasatosporales</taxon>
        <taxon>Streptomycetaceae</taxon>
        <taxon>Streptomyces</taxon>
    </lineage>
</organism>
<protein>
    <submittedName>
        <fullName evidence="2">VOC family protein</fullName>
    </submittedName>
</protein>
<dbReference type="Gene3D" id="3.10.180.10">
    <property type="entry name" value="2,3-Dihydroxybiphenyl 1,2-Dioxygenase, domain 1"/>
    <property type="match status" value="2"/>
</dbReference>
<dbReference type="EMBL" id="JBHTGL010000008">
    <property type="protein sequence ID" value="MFD0629733.1"/>
    <property type="molecule type" value="Genomic_DNA"/>
</dbReference>
<dbReference type="CDD" id="cd07247">
    <property type="entry name" value="SgaA_N_like"/>
    <property type="match status" value="1"/>
</dbReference>
<sequence length="257" mass="26928">MPALEGTVPVVGAPCWVSLMARDLRAAQSFYSDVMGWVFRPSTLGSGFSVALEHGEPVAGIGCCQGGGHPAVWTPYFAVKDADETAARISERGATLAVGPLPLREGRAGIAADRDGAVFGFWEGPALTWSVGRGSAPVRLDLQTRDVFDAAIFYAEVFDWARPPGGCTVDYAQDHIIVQAQGRTVATLHGGGDETGPDPRVRPRWNVHFRVRDGEQTAAAAVAAGGESSPVPTPADAPDSAFIIRDPDGALFTLSGA</sequence>
<evidence type="ECO:0000313" key="3">
    <source>
        <dbReference type="Proteomes" id="UP001596915"/>
    </source>
</evidence>
<name>A0ABW2X873_9ACTN</name>
<dbReference type="PROSITE" id="PS51819">
    <property type="entry name" value="VOC"/>
    <property type="match status" value="2"/>
</dbReference>
<gene>
    <name evidence="2" type="ORF">ACFQ2K_51200</name>
</gene>
<keyword evidence="3" id="KW-1185">Reference proteome</keyword>
<dbReference type="InterPro" id="IPR052164">
    <property type="entry name" value="Anthracycline_SecMetBiosynth"/>
</dbReference>
<dbReference type="Pfam" id="PF18029">
    <property type="entry name" value="Glyoxalase_6"/>
    <property type="match status" value="1"/>
</dbReference>
<accession>A0ABW2X873</accession>